<dbReference type="PANTHER" id="PTHR37067">
    <property type="entry name" value="PX DOMAIN-CONTAINING PROTEIN"/>
    <property type="match status" value="1"/>
</dbReference>
<accession>M4BZQ6</accession>
<dbReference type="EMBL" id="JH598065">
    <property type="status" value="NOT_ANNOTATED_CDS"/>
    <property type="molecule type" value="Genomic_DNA"/>
</dbReference>
<organism evidence="1 2">
    <name type="scientific">Hyaloperonospora arabidopsidis (strain Emoy2)</name>
    <name type="common">Downy mildew agent</name>
    <name type="synonym">Peronospora arabidopsidis</name>
    <dbReference type="NCBI Taxonomy" id="559515"/>
    <lineage>
        <taxon>Eukaryota</taxon>
        <taxon>Sar</taxon>
        <taxon>Stramenopiles</taxon>
        <taxon>Oomycota</taxon>
        <taxon>Peronosporomycetes</taxon>
        <taxon>Peronosporales</taxon>
        <taxon>Peronosporaceae</taxon>
        <taxon>Hyaloperonospora</taxon>
    </lineage>
</organism>
<reference evidence="2" key="1">
    <citation type="journal article" date="2010" name="Science">
        <title>Signatures of adaptation to obligate biotrophy in the Hyaloperonospora arabidopsidis genome.</title>
        <authorList>
            <person name="Baxter L."/>
            <person name="Tripathy S."/>
            <person name="Ishaque N."/>
            <person name="Boot N."/>
            <person name="Cabral A."/>
            <person name="Kemen E."/>
            <person name="Thines M."/>
            <person name="Ah-Fong A."/>
            <person name="Anderson R."/>
            <person name="Badejoko W."/>
            <person name="Bittner-Eddy P."/>
            <person name="Boore J.L."/>
            <person name="Chibucos M.C."/>
            <person name="Coates M."/>
            <person name="Dehal P."/>
            <person name="Delehaunty K."/>
            <person name="Dong S."/>
            <person name="Downton P."/>
            <person name="Dumas B."/>
            <person name="Fabro G."/>
            <person name="Fronick C."/>
            <person name="Fuerstenberg S.I."/>
            <person name="Fulton L."/>
            <person name="Gaulin E."/>
            <person name="Govers F."/>
            <person name="Hughes L."/>
            <person name="Humphray S."/>
            <person name="Jiang R.H."/>
            <person name="Judelson H."/>
            <person name="Kamoun S."/>
            <person name="Kyung K."/>
            <person name="Meijer H."/>
            <person name="Minx P."/>
            <person name="Morris P."/>
            <person name="Nelson J."/>
            <person name="Phuntumart V."/>
            <person name="Qutob D."/>
            <person name="Rehmany A."/>
            <person name="Rougon-Cardoso A."/>
            <person name="Ryden P."/>
            <person name="Torto-Alalibo T."/>
            <person name="Studholme D."/>
            <person name="Wang Y."/>
            <person name="Win J."/>
            <person name="Wood J."/>
            <person name="Clifton S.W."/>
            <person name="Rogers J."/>
            <person name="Van den Ackerveken G."/>
            <person name="Jones J.D."/>
            <person name="McDowell J.M."/>
            <person name="Beynon J."/>
            <person name="Tyler B.M."/>
        </authorList>
    </citation>
    <scope>NUCLEOTIDE SEQUENCE [LARGE SCALE GENOMIC DNA]</scope>
    <source>
        <strain evidence="2">Emoy2</strain>
    </source>
</reference>
<dbReference type="eggNOG" id="ENOG502SF9J">
    <property type="taxonomic scope" value="Eukaryota"/>
</dbReference>
<dbReference type="PANTHER" id="PTHR37067:SF3">
    <property type="entry name" value="PX DOMAIN-CONTAINING PROTEIN"/>
    <property type="match status" value="1"/>
</dbReference>
<dbReference type="STRING" id="559515.M4BZQ6"/>
<dbReference type="EnsemblProtists" id="HpaT812080">
    <property type="protein sequence ID" value="HpaP812080"/>
    <property type="gene ID" value="HpaG812080"/>
</dbReference>
<keyword evidence="2" id="KW-1185">Reference proteome</keyword>
<name>M4BZQ6_HYAAE</name>
<dbReference type="VEuPathDB" id="FungiDB:HpaG812080"/>
<reference evidence="1" key="2">
    <citation type="submission" date="2015-06" db="UniProtKB">
        <authorList>
            <consortium name="EnsemblProtists"/>
        </authorList>
    </citation>
    <scope>IDENTIFICATION</scope>
    <source>
        <strain evidence="1">Emoy2</strain>
    </source>
</reference>
<evidence type="ECO:0000313" key="1">
    <source>
        <dbReference type="EnsemblProtists" id="HpaP812080"/>
    </source>
</evidence>
<dbReference type="AlphaFoldDB" id="M4BZQ6"/>
<protein>
    <recommendedName>
        <fullName evidence="3">DUF659 domain-containing protein</fullName>
    </recommendedName>
</protein>
<sequence>MTLKNDTLAYDINARIVNTIIGDLFFRDEEVLANADSDNDSDDDVANAIAKKASKQANEKTNALNLFVKNRNDPDWYQVIIKNVMRFELAVDHVSIGMSFRQTEDVIQHARDHTKTAKLTSMNDMIVGQYVRFLVGSSLQKVSDMMGDVSVWAFSLEFDASTHREQSSFDVRVQICYKGLLCNIHLVSLPMLDHQKAEIIYNLFVKFNDALYPHWCVKLLNSSSDGKNTMTGRHSGVVTRNARCAEFNVLHVWCATHQIDIIVKSAAESINGGACN</sequence>
<evidence type="ECO:0008006" key="3">
    <source>
        <dbReference type="Google" id="ProtNLM"/>
    </source>
</evidence>
<proteinExistence type="predicted"/>
<dbReference type="Proteomes" id="UP000011713">
    <property type="component" value="Unassembled WGS sequence"/>
</dbReference>
<dbReference type="InParanoid" id="M4BZQ6"/>
<evidence type="ECO:0000313" key="2">
    <source>
        <dbReference type="Proteomes" id="UP000011713"/>
    </source>
</evidence>
<dbReference type="HOGENOM" id="CLU_032190_0_0_1"/>